<dbReference type="KEGG" id="slt:Slit_1893"/>
<dbReference type="Proteomes" id="UP000001625">
    <property type="component" value="Chromosome"/>
</dbReference>
<evidence type="ECO:0000313" key="1">
    <source>
        <dbReference type="EMBL" id="ADE12122.1"/>
    </source>
</evidence>
<keyword evidence="2" id="KW-1185">Reference proteome</keyword>
<reference evidence="1 2" key="1">
    <citation type="submission" date="2010-03" db="EMBL/GenBank/DDBJ databases">
        <title>Complete sequence of Sideroxydans lithotrophicus ES-1.</title>
        <authorList>
            <consortium name="US DOE Joint Genome Institute"/>
            <person name="Lucas S."/>
            <person name="Copeland A."/>
            <person name="Lapidus A."/>
            <person name="Cheng J.-F."/>
            <person name="Bruce D."/>
            <person name="Goodwin L."/>
            <person name="Pitluck S."/>
            <person name="Munk A.C."/>
            <person name="Detter J.C."/>
            <person name="Han C."/>
            <person name="Tapia R."/>
            <person name="Larimer F."/>
            <person name="Land M."/>
            <person name="Hauser L."/>
            <person name="Kyrpides N."/>
            <person name="Ivanova N."/>
            <person name="Emerson D."/>
            <person name="Woyke T."/>
        </authorList>
    </citation>
    <scope>NUCLEOTIDE SEQUENCE [LARGE SCALE GENOMIC DNA]</scope>
    <source>
        <strain evidence="1 2">ES-1</strain>
    </source>
</reference>
<accession>D5CT36</accession>
<organism evidence="1 2">
    <name type="scientific">Sideroxydans lithotrophicus (strain ES-1)</name>
    <dbReference type="NCBI Taxonomy" id="580332"/>
    <lineage>
        <taxon>Bacteria</taxon>
        <taxon>Pseudomonadati</taxon>
        <taxon>Pseudomonadota</taxon>
        <taxon>Betaproteobacteria</taxon>
        <taxon>Nitrosomonadales</taxon>
        <taxon>Gallionellaceae</taxon>
        <taxon>Sideroxydans</taxon>
    </lineage>
</organism>
<dbReference type="STRING" id="580332.Slit_1893"/>
<protein>
    <recommendedName>
        <fullName evidence="3">HNH endonuclease</fullName>
    </recommendedName>
</protein>
<proteinExistence type="predicted"/>
<dbReference type="HOGENOM" id="CLU_1486417_0_0_4"/>
<dbReference type="RefSeq" id="WP_013030020.1">
    <property type="nucleotide sequence ID" value="NC_013959.1"/>
</dbReference>
<name>D5CT36_SIDLE</name>
<dbReference type="EMBL" id="CP001965">
    <property type="protein sequence ID" value="ADE12122.1"/>
    <property type="molecule type" value="Genomic_DNA"/>
</dbReference>
<gene>
    <name evidence="1" type="ordered locus">Slit_1893</name>
</gene>
<dbReference type="eggNOG" id="ENOG50318VE">
    <property type="taxonomic scope" value="Bacteria"/>
</dbReference>
<sequence>MSDVTQTHEEKNTLSVDVFIPGHDPRKATALFEKTRKHLIERDGGRCYICGCTAEETGHPIEAHHYPIERSFAEMVDWSEGSQIRKDFPNFGWGSFDEKDPYTFVDDMNVNGRLLCKAHHIGKDEGVHALPEPVWLAQRYGKEGYKFSDVEIIHHEQV</sequence>
<evidence type="ECO:0008006" key="3">
    <source>
        <dbReference type="Google" id="ProtNLM"/>
    </source>
</evidence>
<dbReference type="OrthoDB" id="8967912at2"/>
<dbReference type="AlphaFoldDB" id="D5CT36"/>
<evidence type="ECO:0000313" key="2">
    <source>
        <dbReference type="Proteomes" id="UP000001625"/>
    </source>
</evidence>